<dbReference type="HOGENOM" id="CLU_2027688_0_0_1"/>
<dbReference type="EMBL" id="KN831980">
    <property type="protein sequence ID" value="KIO02703.1"/>
    <property type="molecule type" value="Genomic_DNA"/>
</dbReference>
<reference evidence="1 2" key="1">
    <citation type="submission" date="2014-04" db="EMBL/GenBank/DDBJ databases">
        <authorList>
            <consortium name="DOE Joint Genome Institute"/>
            <person name="Kuo A."/>
            <person name="Kohler A."/>
            <person name="Costa M.D."/>
            <person name="Nagy L.G."/>
            <person name="Floudas D."/>
            <person name="Copeland A."/>
            <person name="Barry K.W."/>
            <person name="Cichocki N."/>
            <person name="Veneault-Fourrey C."/>
            <person name="LaButti K."/>
            <person name="Lindquist E.A."/>
            <person name="Lipzen A."/>
            <person name="Lundell T."/>
            <person name="Morin E."/>
            <person name="Murat C."/>
            <person name="Sun H."/>
            <person name="Tunlid A."/>
            <person name="Henrissat B."/>
            <person name="Grigoriev I.V."/>
            <person name="Hibbett D.S."/>
            <person name="Martin F."/>
            <person name="Nordberg H.P."/>
            <person name="Cantor M.N."/>
            <person name="Hua S.X."/>
        </authorList>
    </citation>
    <scope>NUCLEOTIDE SEQUENCE [LARGE SCALE GENOMIC DNA]</scope>
    <source>
        <strain evidence="1 2">Marx 270</strain>
    </source>
</reference>
<sequence length="122" mass="14014">MPQDERAVLNIKVMCQCKYLEVRRPGAVSYARSVMNARQPRYSEKLQHQDSPGWQGVVCNSPSGRSEGSGTARRLEGGRLKPFMHKPAVDGRTLRHFWLASLRRARDCKKVSWRAHWFAGLY</sequence>
<gene>
    <name evidence="1" type="ORF">M404DRAFT_1001919</name>
</gene>
<evidence type="ECO:0000313" key="1">
    <source>
        <dbReference type="EMBL" id="KIO02703.1"/>
    </source>
</evidence>
<keyword evidence="2" id="KW-1185">Reference proteome</keyword>
<reference evidence="2" key="2">
    <citation type="submission" date="2015-01" db="EMBL/GenBank/DDBJ databases">
        <title>Evolutionary Origins and Diversification of the Mycorrhizal Mutualists.</title>
        <authorList>
            <consortium name="DOE Joint Genome Institute"/>
            <consortium name="Mycorrhizal Genomics Consortium"/>
            <person name="Kohler A."/>
            <person name="Kuo A."/>
            <person name="Nagy L.G."/>
            <person name="Floudas D."/>
            <person name="Copeland A."/>
            <person name="Barry K.W."/>
            <person name="Cichocki N."/>
            <person name="Veneault-Fourrey C."/>
            <person name="LaButti K."/>
            <person name="Lindquist E.A."/>
            <person name="Lipzen A."/>
            <person name="Lundell T."/>
            <person name="Morin E."/>
            <person name="Murat C."/>
            <person name="Riley R."/>
            <person name="Ohm R."/>
            <person name="Sun H."/>
            <person name="Tunlid A."/>
            <person name="Henrissat B."/>
            <person name="Grigoriev I.V."/>
            <person name="Hibbett D.S."/>
            <person name="Martin F."/>
        </authorList>
    </citation>
    <scope>NUCLEOTIDE SEQUENCE [LARGE SCALE GENOMIC DNA]</scope>
    <source>
        <strain evidence="2">Marx 270</strain>
    </source>
</reference>
<name>A0A0C3J0U8_PISTI</name>
<proteinExistence type="predicted"/>
<dbReference type="InParanoid" id="A0A0C3J0U8"/>
<evidence type="ECO:0000313" key="2">
    <source>
        <dbReference type="Proteomes" id="UP000054217"/>
    </source>
</evidence>
<organism evidence="1 2">
    <name type="scientific">Pisolithus tinctorius Marx 270</name>
    <dbReference type="NCBI Taxonomy" id="870435"/>
    <lineage>
        <taxon>Eukaryota</taxon>
        <taxon>Fungi</taxon>
        <taxon>Dikarya</taxon>
        <taxon>Basidiomycota</taxon>
        <taxon>Agaricomycotina</taxon>
        <taxon>Agaricomycetes</taxon>
        <taxon>Agaricomycetidae</taxon>
        <taxon>Boletales</taxon>
        <taxon>Sclerodermatineae</taxon>
        <taxon>Pisolithaceae</taxon>
        <taxon>Pisolithus</taxon>
    </lineage>
</organism>
<dbReference type="AlphaFoldDB" id="A0A0C3J0U8"/>
<protein>
    <submittedName>
        <fullName evidence="1">Uncharacterized protein</fullName>
    </submittedName>
</protein>
<dbReference type="Proteomes" id="UP000054217">
    <property type="component" value="Unassembled WGS sequence"/>
</dbReference>
<accession>A0A0C3J0U8</accession>